<feature type="non-terminal residue" evidence="1">
    <location>
        <position position="391"/>
    </location>
</feature>
<accession>A0A0F9HEP6</accession>
<name>A0A0F9HEP6_9ZZZZ</name>
<gene>
    <name evidence="1" type="ORF">LCGC14_1792600</name>
</gene>
<reference evidence="1" key="1">
    <citation type="journal article" date="2015" name="Nature">
        <title>Complex archaea that bridge the gap between prokaryotes and eukaryotes.</title>
        <authorList>
            <person name="Spang A."/>
            <person name="Saw J.H."/>
            <person name="Jorgensen S.L."/>
            <person name="Zaremba-Niedzwiedzka K."/>
            <person name="Martijn J."/>
            <person name="Lind A.E."/>
            <person name="van Eijk R."/>
            <person name="Schleper C."/>
            <person name="Guy L."/>
            <person name="Ettema T.J."/>
        </authorList>
    </citation>
    <scope>NUCLEOTIDE SEQUENCE</scope>
</reference>
<sequence>MRLVLDEPQPIASLRKVYNDHVTFVTTTGSWPLISEIQFKGDYHSTLRKRQVPAKVGKRVDREIAKYEKKLTEVWDYYQERINRMLRFEDTKLLRQVLREKKGSIEKQELTLARVLRERNPRRRFILRQKFLQQNKDKLIRSQLEEMKQELRRVSRPSFRSVYKLGKIRGQIQSDQELDDRLTLRDLRTLREKDEWNSEFLDKLTSDSRGHYEVLLATPFDDPDDLANALEETKKKERRRLALFAAAVGSVLLAAGTARAARDVTTDPKTGEEKEEAVLDEETGIPIGVAYKGGLWHTRHDDRVCPGCEGNDSKWMTNDEFQAEAGTNECLTRCRCIELFELAEKPVNKNKVWRGKPGASIKDWPRFKKSGRLQKALVELQDILHKPLQGV</sequence>
<evidence type="ECO:0000313" key="1">
    <source>
        <dbReference type="EMBL" id="KKM01622.1"/>
    </source>
</evidence>
<protein>
    <submittedName>
        <fullName evidence="1">Uncharacterized protein</fullName>
    </submittedName>
</protein>
<dbReference type="AlphaFoldDB" id="A0A0F9HEP6"/>
<organism evidence="1">
    <name type="scientific">marine sediment metagenome</name>
    <dbReference type="NCBI Taxonomy" id="412755"/>
    <lineage>
        <taxon>unclassified sequences</taxon>
        <taxon>metagenomes</taxon>
        <taxon>ecological metagenomes</taxon>
    </lineage>
</organism>
<proteinExistence type="predicted"/>
<comment type="caution">
    <text evidence="1">The sequence shown here is derived from an EMBL/GenBank/DDBJ whole genome shotgun (WGS) entry which is preliminary data.</text>
</comment>
<dbReference type="EMBL" id="LAZR01017147">
    <property type="protein sequence ID" value="KKM01622.1"/>
    <property type="molecule type" value="Genomic_DNA"/>
</dbReference>